<keyword evidence="3" id="KW-1185">Reference proteome</keyword>
<reference evidence="2 3" key="1">
    <citation type="submission" date="2020-07" db="EMBL/GenBank/DDBJ databases">
        <title>Genomic Encyclopedia of Type Strains, Phase IV (KMG-V): Genome sequencing to study the core and pangenomes of soil and plant-associated prokaryotes.</title>
        <authorList>
            <person name="Whitman W."/>
        </authorList>
    </citation>
    <scope>NUCLEOTIDE SEQUENCE [LARGE SCALE GENOMIC DNA]</scope>
    <source>
        <strain evidence="2 3">SAS40</strain>
    </source>
</reference>
<proteinExistence type="predicted"/>
<sequence>MPDPQDKNAVIRKLWLRINERGDFPLLSNSLRTTISAMQGNDYDFTALVQVVLSDFTLTQRVIRLANSAMYMAFGGNITTVSRALMVLGMEAVGHVVLGLKLVDHFQQTGTRRIEAKMELNRTMLASHVARKVSESRDVLASEEAVVCTLMRQLGKLLCLFYLENEWNQIRDHATRENCDEELACVAVLGICFEELGEEVAERWGLPPIIREGMKMFEADPDADPDVPISGATWLQAIASFSTQVSHDMTLPSADSMARAQSLKRTALEYGKLLSVPPSVLMDIVTGMEREQESQQFIKEIDDLRMQSALAEGDAEQNIRYGLGDLRSLPSENALAPVLSMASETVLASLRLSRTIVFVRDARSNVFEAKMGLGPHTNDLLPDLRFDESFSVDVFHLAITNSIGIFIENARDPKFSAHIPAWFKRLLPDAEAFVLLPVVADNHPVALIYGDWNKVDQVRKILPHEMKALNELANELGRFFRHATTGVAAPL</sequence>
<gene>
    <name evidence="2" type="ORF">FHW18_002390</name>
</gene>
<dbReference type="Pfam" id="PF08668">
    <property type="entry name" value="HDOD"/>
    <property type="match status" value="1"/>
</dbReference>
<evidence type="ECO:0000259" key="1">
    <source>
        <dbReference type="PROSITE" id="PS51833"/>
    </source>
</evidence>
<dbReference type="RefSeq" id="WP_179586525.1">
    <property type="nucleotide sequence ID" value="NZ_JACBYR010000001.1"/>
</dbReference>
<evidence type="ECO:0000313" key="3">
    <source>
        <dbReference type="Proteomes" id="UP000542125"/>
    </source>
</evidence>
<comment type="caution">
    <text evidence="2">The sequence shown here is derived from an EMBL/GenBank/DDBJ whole genome shotgun (WGS) entry which is preliminary data.</text>
</comment>
<dbReference type="PANTHER" id="PTHR33525">
    <property type="match status" value="1"/>
</dbReference>
<dbReference type="AlphaFoldDB" id="A0A7Y9IVR8"/>
<dbReference type="PROSITE" id="PS51833">
    <property type="entry name" value="HDOD"/>
    <property type="match status" value="1"/>
</dbReference>
<protein>
    <submittedName>
        <fullName evidence="2">HD-like signal output (HDOD) protein</fullName>
    </submittedName>
</protein>
<dbReference type="PANTHER" id="PTHR33525:SF3">
    <property type="entry name" value="RIBONUCLEASE Y"/>
    <property type="match status" value="1"/>
</dbReference>
<evidence type="ECO:0000313" key="2">
    <source>
        <dbReference type="EMBL" id="NYE83119.1"/>
    </source>
</evidence>
<dbReference type="SUPFAM" id="SSF109604">
    <property type="entry name" value="HD-domain/PDEase-like"/>
    <property type="match status" value="1"/>
</dbReference>
<organism evidence="2 3">
    <name type="scientific">Pigmentiphaga litoralis</name>
    <dbReference type="NCBI Taxonomy" id="516702"/>
    <lineage>
        <taxon>Bacteria</taxon>
        <taxon>Pseudomonadati</taxon>
        <taxon>Pseudomonadota</taxon>
        <taxon>Betaproteobacteria</taxon>
        <taxon>Burkholderiales</taxon>
        <taxon>Alcaligenaceae</taxon>
        <taxon>Pigmentiphaga</taxon>
    </lineage>
</organism>
<dbReference type="Gene3D" id="1.10.3210.10">
    <property type="entry name" value="Hypothetical protein af1432"/>
    <property type="match status" value="1"/>
</dbReference>
<dbReference type="EMBL" id="JACBYR010000001">
    <property type="protein sequence ID" value="NYE83119.1"/>
    <property type="molecule type" value="Genomic_DNA"/>
</dbReference>
<name>A0A7Y9IVR8_9BURK</name>
<feature type="domain" description="HDOD" evidence="1">
    <location>
        <begin position="24"/>
        <end position="220"/>
    </location>
</feature>
<dbReference type="Proteomes" id="UP000542125">
    <property type="component" value="Unassembled WGS sequence"/>
</dbReference>
<accession>A0A7Y9IVR8</accession>
<dbReference type="InterPro" id="IPR052340">
    <property type="entry name" value="RNase_Y/CdgJ"/>
</dbReference>
<dbReference type="InterPro" id="IPR013976">
    <property type="entry name" value="HDOD"/>
</dbReference>